<dbReference type="InterPro" id="IPR006201">
    <property type="entry name" value="Neur_channel"/>
</dbReference>
<accession>A0A9Q1BH49</accession>
<dbReference type="PRINTS" id="PR00254">
    <property type="entry name" value="NICOTINICR"/>
</dbReference>
<dbReference type="AlphaFoldDB" id="A0A9Q1BH49"/>
<feature type="transmembrane region" description="Helical" evidence="14">
    <location>
        <begin position="490"/>
        <end position="512"/>
    </location>
</feature>
<keyword evidence="12 14" id="KW-0407">Ion channel</keyword>
<dbReference type="EMBL" id="JAIZAY010000017">
    <property type="protein sequence ID" value="KAJ8025653.1"/>
    <property type="molecule type" value="Genomic_DNA"/>
</dbReference>
<evidence type="ECO:0000256" key="3">
    <source>
        <dbReference type="ARBA" id="ARBA00022692"/>
    </source>
</evidence>
<evidence type="ECO:0000313" key="18">
    <source>
        <dbReference type="Proteomes" id="UP001152320"/>
    </source>
</evidence>
<dbReference type="InterPro" id="IPR002394">
    <property type="entry name" value="Nicotinic_acetylcholine_rcpt"/>
</dbReference>
<comment type="subcellular location">
    <subcellularLocation>
        <location evidence="13">Synaptic cell membrane</location>
        <topology evidence="13">Multi-pass membrane protein</topology>
    </subcellularLocation>
</comment>
<proteinExistence type="inferred from homology"/>
<dbReference type="InterPro" id="IPR036734">
    <property type="entry name" value="Neur_chan_lig-bd_sf"/>
</dbReference>
<dbReference type="GO" id="GO:0045211">
    <property type="term" value="C:postsynaptic membrane"/>
    <property type="evidence" value="ECO:0007669"/>
    <property type="project" value="InterPro"/>
</dbReference>
<evidence type="ECO:0000256" key="1">
    <source>
        <dbReference type="ARBA" id="ARBA00022448"/>
    </source>
</evidence>
<evidence type="ECO:0000256" key="9">
    <source>
        <dbReference type="ARBA" id="ARBA00023170"/>
    </source>
</evidence>
<comment type="similarity">
    <text evidence="14">Belongs to the ligand-gated ion channel (TC 1.A.9) family.</text>
</comment>
<dbReference type="GO" id="GO:0022848">
    <property type="term" value="F:acetylcholine-gated monoatomic cation-selective channel activity"/>
    <property type="evidence" value="ECO:0007669"/>
    <property type="project" value="InterPro"/>
</dbReference>
<dbReference type="InterPro" id="IPR006029">
    <property type="entry name" value="Neurotrans-gated_channel_TM"/>
</dbReference>
<dbReference type="Proteomes" id="UP001152320">
    <property type="component" value="Chromosome 17"/>
</dbReference>
<feature type="transmembrane region" description="Helical" evidence="14">
    <location>
        <begin position="313"/>
        <end position="338"/>
    </location>
</feature>
<keyword evidence="9 17" id="KW-0675">Receptor</keyword>
<dbReference type="Pfam" id="PF02932">
    <property type="entry name" value="Neur_chan_memb"/>
    <property type="match status" value="1"/>
</dbReference>
<dbReference type="InterPro" id="IPR018000">
    <property type="entry name" value="Neurotransmitter_ion_chnl_CS"/>
</dbReference>
<keyword evidence="6 14" id="KW-0406">Ion transport</keyword>
<organism evidence="17 18">
    <name type="scientific">Holothuria leucospilota</name>
    <name type="common">Black long sea cucumber</name>
    <name type="synonym">Mertensiothuria leucospilota</name>
    <dbReference type="NCBI Taxonomy" id="206669"/>
    <lineage>
        <taxon>Eukaryota</taxon>
        <taxon>Metazoa</taxon>
        <taxon>Echinodermata</taxon>
        <taxon>Eleutherozoa</taxon>
        <taxon>Echinozoa</taxon>
        <taxon>Holothuroidea</taxon>
        <taxon>Aspidochirotacea</taxon>
        <taxon>Aspidochirotida</taxon>
        <taxon>Holothuriidae</taxon>
        <taxon>Holothuria</taxon>
    </lineage>
</organism>
<feature type="transmembrane region" description="Helical" evidence="14">
    <location>
        <begin position="65"/>
        <end position="83"/>
    </location>
</feature>
<keyword evidence="7 14" id="KW-0472">Membrane</keyword>
<evidence type="ECO:0000256" key="8">
    <source>
        <dbReference type="ARBA" id="ARBA00023157"/>
    </source>
</evidence>
<sequence>MLLVYIRRIMIKYALSGVKVLMDTTAIYLLLSVCLLHPVTKADPRTVKLHQDLFETYHADVRPVVNSTTIVYLNFQFFIFNILDMDERSQTLSCSTWLTLIWYDEYLTWDPSDYGGLKKTKVSSNSIWLPDLYFYQNADAVYHNFLRDTMVKVDYDGQLLWASPVNFRSFCRLDVRYFPFDQQDCEMKFGPWSHDGNELVINGSGDMSAFIGNGEWDIVNIDAMNNKEYYPDDPGVPYHDVTFTVHFQRRSQFYVFNLIMPATLITLMASLAFLLPPTSQGKINLGTTFMLSKTVFLMIVAESMPPTDEVPVLGQYLATLMVLVSLSLVLNVSVVMIYNKGLSGEPLKPWIRTFIHKILAPIVLIHVPGQRKVKKEKYKPKRLNNSKLSPTRYPNVAFSQLKTYSSRYGDNEQVVLNGNRYGGKYSMVDNGHSHSTTEQAVIVELKRMNELLTSIKQDKGAAKQLSSKSAGTTNDSLKEWILVTRVLDRIFFTFYVLACILASVYLVITIHVF</sequence>
<dbReference type="InterPro" id="IPR036719">
    <property type="entry name" value="Neuro-gated_channel_TM_sf"/>
</dbReference>
<evidence type="ECO:0000256" key="4">
    <source>
        <dbReference type="ARBA" id="ARBA00022989"/>
    </source>
</evidence>
<keyword evidence="11" id="KW-1071">Ligand-gated ion channel</keyword>
<dbReference type="PRINTS" id="PR00252">
    <property type="entry name" value="NRIONCHANNEL"/>
</dbReference>
<keyword evidence="18" id="KW-1185">Reference proteome</keyword>
<dbReference type="Pfam" id="PF02931">
    <property type="entry name" value="Neur_chan_LBD"/>
    <property type="match status" value="1"/>
</dbReference>
<dbReference type="Gene3D" id="2.70.170.10">
    <property type="entry name" value="Neurotransmitter-gated ion-channel ligand-binding domain"/>
    <property type="match status" value="1"/>
</dbReference>
<protein>
    <submittedName>
        <fullName evidence="17">Neuronal acetylcholine receptor subunit alpha-9</fullName>
    </submittedName>
</protein>
<evidence type="ECO:0000256" key="11">
    <source>
        <dbReference type="ARBA" id="ARBA00023286"/>
    </source>
</evidence>
<evidence type="ECO:0000313" key="17">
    <source>
        <dbReference type="EMBL" id="KAJ8025653.1"/>
    </source>
</evidence>
<keyword evidence="3 14" id="KW-0812">Transmembrane</keyword>
<dbReference type="PANTHER" id="PTHR18945">
    <property type="entry name" value="NEUROTRANSMITTER GATED ION CHANNEL"/>
    <property type="match status" value="1"/>
</dbReference>
<keyword evidence="8" id="KW-1015">Disulfide bond</keyword>
<name>A0A9Q1BH49_HOLLE</name>
<keyword evidence="1 14" id="KW-0813">Transport</keyword>
<evidence type="ECO:0000256" key="10">
    <source>
        <dbReference type="ARBA" id="ARBA00023180"/>
    </source>
</evidence>
<dbReference type="PROSITE" id="PS00236">
    <property type="entry name" value="NEUROTR_ION_CHANNEL"/>
    <property type="match status" value="1"/>
</dbReference>
<dbReference type="OrthoDB" id="9997941at2759"/>
<dbReference type="CDD" id="cd19051">
    <property type="entry name" value="LGIC_TM_cation"/>
    <property type="match status" value="1"/>
</dbReference>
<feature type="transmembrane region" description="Helical" evidence="14">
    <location>
        <begin position="253"/>
        <end position="275"/>
    </location>
</feature>
<evidence type="ECO:0000256" key="5">
    <source>
        <dbReference type="ARBA" id="ARBA00023018"/>
    </source>
</evidence>
<keyword evidence="4 14" id="KW-1133">Transmembrane helix</keyword>
<dbReference type="SUPFAM" id="SSF90112">
    <property type="entry name" value="Neurotransmitter-gated ion-channel transmembrane pore"/>
    <property type="match status" value="1"/>
</dbReference>
<evidence type="ECO:0000259" key="15">
    <source>
        <dbReference type="Pfam" id="PF02931"/>
    </source>
</evidence>
<keyword evidence="5" id="KW-0770">Synapse</keyword>
<evidence type="ECO:0000256" key="12">
    <source>
        <dbReference type="ARBA" id="ARBA00023303"/>
    </source>
</evidence>
<dbReference type="FunFam" id="2.70.170.10:FF:000028">
    <property type="entry name" value="AcetylCholine Receptor"/>
    <property type="match status" value="1"/>
</dbReference>
<evidence type="ECO:0000256" key="14">
    <source>
        <dbReference type="RuleBase" id="RU000687"/>
    </source>
</evidence>
<dbReference type="CDD" id="cd18997">
    <property type="entry name" value="LGIC_ECD_nAChR"/>
    <property type="match status" value="1"/>
</dbReference>
<dbReference type="InterPro" id="IPR038050">
    <property type="entry name" value="Neuro_actylchol_rec"/>
</dbReference>
<feature type="domain" description="Neurotransmitter-gated ion-channel transmembrane" evidence="16">
    <location>
        <begin position="258"/>
        <end position="505"/>
    </location>
</feature>
<dbReference type="InterPro" id="IPR006202">
    <property type="entry name" value="Neur_chan_lig-bd"/>
</dbReference>
<evidence type="ECO:0000259" key="16">
    <source>
        <dbReference type="Pfam" id="PF02932"/>
    </source>
</evidence>
<evidence type="ECO:0000256" key="2">
    <source>
        <dbReference type="ARBA" id="ARBA00022475"/>
    </source>
</evidence>
<evidence type="ECO:0000256" key="7">
    <source>
        <dbReference type="ARBA" id="ARBA00023136"/>
    </source>
</evidence>
<keyword evidence="10" id="KW-0325">Glycoprotein</keyword>
<gene>
    <name evidence="17" type="ORF">HOLleu_33270</name>
</gene>
<feature type="domain" description="Neurotransmitter-gated ion-channel ligand-binding" evidence="15">
    <location>
        <begin position="48"/>
        <end position="250"/>
    </location>
</feature>
<comment type="caution">
    <text evidence="17">The sequence shown here is derived from an EMBL/GenBank/DDBJ whole genome shotgun (WGS) entry which is preliminary data.</text>
</comment>
<evidence type="ECO:0000256" key="6">
    <source>
        <dbReference type="ARBA" id="ARBA00023065"/>
    </source>
</evidence>
<dbReference type="Gene3D" id="1.20.58.390">
    <property type="entry name" value="Neurotransmitter-gated ion-channel transmembrane domain"/>
    <property type="match status" value="1"/>
</dbReference>
<dbReference type="SUPFAM" id="SSF63712">
    <property type="entry name" value="Nicotinic receptor ligand binding domain-like"/>
    <property type="match status" value="1"/>
</dbReference>
<dbReference type="GO" id="GO:0004888">
    <property type="term" value="F:transmembrane signaling receptor activity"/>
    <property type="evidence" value="ECO:0007669"/>
    <property type="project" value="InterPro"/>
</dbReference>
<keyword evidence="2" id="KW-1003">Cell membrane</keyword>
<evidence type="ECO:0000256" key="13">
    <source>
        <dbReference type="ARBA" id="ARBA00034099"/>
    </source>
</evidence>
<reference evidence="17" key="1">
    <citation type="submission" date="2021-10" db="EMBL/GenBank/DDBJ databases">
        <title>Tropical sea cucumber genome reveals ecological adaptation and Cuvierian tubules defense mechanism.</title>
        <authorList>
            <person name="Chen T."/>
        </authorList>
    </citation>
    <scope>NUCLEOTIDE SEQUENCE</scope>
    <source>
        <strain evidence="17">Nanhai2018</strain>
        <tissue evidence="17">Muscle</tissue>
    </source>
</reference>